<dbReference type="AlphaFoldDB" id="A0AAD0P7A5"/>
<reference evidence="1 2" key="1">
    <citation type="submission" date="2018-05" db="EMBL/GenBank/DDBJ databases">
        <title>Evolution of small genomes with special reference to Mycobacterium leprae.</title>
        <authorList>
            <person name="Mohanty P.S."/>
            <person name="Bansal A.K."/>
            <person name="Gupta U.D."/>
            <person name="Naaz F."/>
            <person name="Dwivedi V.D."/>
            <person name="Singh H."/>
            <person name="Gupta G."/>
            <person name="Sharma S."/>
            <person name="Arora M."/>
        </authorList>
    </citation>
    <scope>NUCLEOTIDE SEQUENCE [LARGE SCALE GENOMIC DNA]</scope>
    <source>
        <strain evidence="1 2">MRHRU-235-G</strain>
    </source>
</reference>
<organism evidence="1 2">
    <name type="scientific">Mycobacterium leprae</name>
    <dbReference type="NCBI Taxonomy" id="1769"/>
    <lineage>
        <taxon>Bacteria</taxon>
        <taxon>Bacillati</taxon>
        <taxon>Actinomycetota</taxon>
        <taxon>Actinomycetes</taxon>
        <taxon>Mycobacteriales</taxon>
        <taxon>Mycobacteriaceae</taxon>
        <taxon>Mycobacterium</taxon>
    </lineage>
</organism>
<name>A0AAD0P7A5_MYCLR</name>
<evidence type="ECO:0000313" key="2">
    <source>
        <dbReference type="Proteomes" id="UP000249682"/>
    </source>
</evidence>
<accession>A0AAD0P7A5</accession>
<gene>
    <name evidence="1" type="ORF">DIJ64_10850</name>
</gene>
<dbReference type="EMBL" id="CP029543">
    <property type="protein sequence ID" value="AWV48382.1"/>
    <property type="molecule type" value="Genomic_DNA"/>
</dbReference>
<evidence type="ECO:0000313" key="1">
    <source>
        <dbReference type="EMBL" id="AWV48382.1"/>
    </source>
</evidence>
<dbReference type="Proteomes" id="UP000249682">
    <property type="component" value="Chromosome"/>
</dbReference>
<sequence length="62" mass="6706">MSTQACALSVVVVEMLWSLGSTDAPAWRPSEADFVVGLALALFGWISKLEYTKQVSSLSRNS</sequence>
<proteinExistence type="predicted"/>
<protein>
    <submittedName>
        <fullName evidence="1">Uncharacterized protein</fullName>
    </submittedName>
</protein>